<keyword evidence="2" id="KW-1185">Reference proteome</keyword>
<reference evidence="1" key="1">
    <citation type="submission" date="2021-01" db="EMBL/GenBank/DDBJ databases">
        <title>Complete genome sequence of Clostridiales bacterium R-7.</title>
        <authorList>
            <person name="Mahoney-Kurpe S.C."/>
            <person name="Palevich N."/>
            <person name="Koike S."/>
            <person name="Moon C.D."/>
            <person name="Attwood G.T."/>
        </authorList>
    </citation>
    <scope>NUCLEOTIDE SEQUENCE</scope>
    <source>
        <strain evidence="1">R-7</strain>
    </source>
</reference>
<organism evidence="1 2">
    <name type="scientific">Aristaeella hokkaidonensis</name>
    <dbReference type="NCBI Taxonomy" id="3046382"/>
    <lineage>
        <taxon>Bacteria</taxon>
        <taxon>Bacillati</taxon>
        <taxon>Bacillota</taxon>
        <taxon>Clostridia</taxon>
        <taxon>Eubacteriales</taxon>
        <taxon>Aristaeellaceae</taxon>
        <taxon>Aristaeella</taxon>
    </lineage>
</organism>
<gene>
    <name evidence="1" type="ORF">JYE49_03380</name>
</gene>
<evidence type="ECO:0000313" key="2">
    <source>
        <dbReference type="Proteomes" id="UP000682782"/>
    </source>
</evidence>
<dbReference type="Proteomes" id="UP000682782">
    <property type="component" value="Chromosome"/>
</dbReference>
<proteinExistence type="predicted"/>
<evidence type="ECO:0000313" key="1">
    <source>
        <dbReference type="EMBL" id="QUC67761.1"/>
    </source>
</evidence>
<name>A0AC61MXX8_9FIRM</name>
<protein>
    <submittedName>
        <fullName evidence="1">MBL fold metallo-hydrolase</fullName>
    </submittedName>
</protein>
<accession>A0AC61MXX8</accession>
<sequence length="216" mass="24235">MLIQHIGHAEFLIITESGVRIVTDPYDASCGYPLHRTAADIALVSHHHHDHDAVENLKGEPRVIDKAGQYTPEPDVKVTVMKGFHDDEQGSKRGETLLFLIETEGLRVVHLGDLGCLLDEAQLEQLKNPDVLMIPVGGFYTIDADQAKQIADQLNARLILPMHYKTEYNQEWPISGPEAFLELYDTKEICQGAEAVRVTKEDMECQAKVMLFSAMR</sequence>
<dbReference type="EMBL" id="CP068393">
    <property type="protein sequence ID" value="QUC67761.1"/>
    <property type="molecule type" value="Genomic_DNA"/>
</dbReference>